<dbReference type="Proteomes" id="UP001445732">
    <property type="component" value="Unassembled WGS sequence"/>
</dbReference>
<feature type="region of interest" description="Disordered" evidence="1">
    <location>
        <begin position="108"/>
        <end position="225"/>
    </location>
</feature>
<proteinExistence type="predicted"/>
<name>A0ABV1NN75_9CAUL</name>
<evidence type="ECO:0000313" key="3">
    <source>
        <dbReference type="Proteomes" id="UP001445732"/>
    </source>
</evidence>
<dbReference type="PROSITE" id="PS51318">
    <property type="entry name" value="TAT"/>
    <property type="match status" value="1"/>
</dbReference>
<evidence type="ECO:0000256" key="1">
    <source>
        <dbReference type="SAM" id="MobiDB-lite"/>
    </source>
</evidence>
<comment type="caution">
    <text evidence="2">The sequence shown here is derived from an EMBL/GenBank/DDBJ whole genome shotgun (WGS) entry which is preliminary data.</text>
</comment>
<dbReference type="RefSeq" id="WP_349684245.1">
    <property type="nucleotide sequence ID" value="NZ_JBEGDD010000005.1"/>
</dbReference>
<feature type="region of interest" description="Disordered" evidence="1">
    <location>
        <begin position="81"/>
        <end position="100"/>
    </location>
</feature>
<keyword evidence="3" id="KW-1185">Reference proteome</keyword>
<protein>
    <submittedName>
        <fullName evidence="2">Uncharacterized protein</fullName>
    </submittedName>
</protein>
<gene>
    <name evidence="2" type="ORF">ABN401_07645</name>
</gene>
<dbReference type="InterPro" id="IPR006311">
    <property type="entry name" value="TAT_signal"/>
</dbReference>
<organism evidence="2 3">
    <name type="scientific">Brevundimonas aurifodinae</name>
    <dbReference type="NCBI Taxonomy" id="1508312"/>
    <lineage>
        <taxon>Bacteria</taxon>
        <taxon>Pseudomonadati</taxon>
        <taxon>Pseudomonadota</taxon>
        <taxon>Alphaproteobacteria</taxon>
        <taxon>Caulobacterales</taxon>
        <taxon>Caulobacteraceae</taxon>
        <taxon>Brevundimonas</taxon>
    </lineage>
</organism>
<dbReference type="EMBL" id="JBEGDD010000005">
    <property type="protein sequence ID" value="MEQ7155083.1"/>
    <property type="molecule type" value="Genomic_DNA"/>
</dbReference>
<feature type="compositionally biased region" description="Basic and acidic residues" evidence="1">
    <location>
        <begin position="129"/>
        <end position="204"/>
    </location>
</feature>
<sequence>MTLFSRRPRMIAVAAATGVAALALAGWSFAPRTDAEGRSLGPRMAIRLVAPKEPEITPGEVLEVGTLNDGFDRAVLDRAPEIDDPTWTPPDAYAGPDDGFGALPRMPMPRPVAMEDFPPPAPPPPSGRDPLRDGSRWFGLDRMRDAMADTRADRRQRRAERDAMIARRDYDDRPPWVDRPPPRDRHDDRPRYEERPRYDERDEPASPPSSGPRPYYSSDDRYGPE</sequence>
<reference evidence="2 3" key="1">
    <citation type="submission" date="2024-06" db="EMBL/GenBank/DDBJ databases">
        <title>Brevundimonas sp. C11.</title>
        <authorList>
            <person name="Maltman C."/>
        </authorList>
    </citation>
    <scope>NUCLEOTIDE SEQUENCE [LARGE SCALE GENOMIC DNA]</scope>
    <source>
        <strain evidence="2 3">C11</strain>
    </source>
</reference>
<feature type="compositionally biased region" description="Pro residues" evidence="1">
    <location>
        <begin position="117"/>
        <end position="127"/>
    </location>
</feature>
<evidence type="ECO:0000313" key="2">
    <source>
        <dbReference type="EMBL" id="MEQ7155083.1"/>
    </source>
</evidence>
<accession>A0ABV1NN75</accession>